<feature type="signal peptide" evidence="2">
    <location>
        <begin position="1"/>
        <end position="19"/>
    </location>
</feature>
<dbReference type="AlphaFoldDB" id="A0A2I0HZN5"/>
<proteinExistence type="predicted"/>
<feature type="chain" id="PRO_5014137589" evidence="2">
    <location>
        <begin position="20"/>
        <end position="110"/>
    </location>
</feature>
<dbReference type="Proteomes" id="UP000233551">
    <property type="component" value="Unassembled WGS sequence"/>
</dbReference>
<dbReference type="EMBL" id="PGOL01004536">
    <property type="protein sequence ID" value="PKI37175.1"/>
    <property type="molecule type" value="Genomic_DNA"/>
</dbReference>
<keyword evidence="2" id="KW-0732">Signal</keyword>
<comment type="caution">
    <text evidence="3">The sequence shown here is derived from an EMBL/GenBank/DDBJ whole genome shotgun (WGS) entry which is preliminary data.</text>
</comment>
<sequence length="110" mass="11050">MKLPAVVQLTLVPGAVVLAGPGGLGGGPGGFESNGLGLGRFGPGGRGGPWSPGPGRPWDLGPAIISQLMLTMRCGVLLGLLLVAPWLRACLADHTASQAASRDLIRCSTL</sequence>
<reference evidence="3 4" key="1">
    <citation type="submission" date="2017-11" db="EMBL/GenBank/DDBJ databases">
        <title>De-novo sequencing of pomegranate (Punica granatum L.) genome.</title>
        <authorList>
            <person name="Akparov Z."/>
            <person name="Amiraslanov A."/>
            <person name="Hajiyeva S."/>
            <person name="Abbasov M."/>
            <person name="Kaur K."/>
            <person name="Hamwieh A."/>
            <person name="Solovyev V."/>
            <person name="Salamov A."/>
            <person name="Braich B."/>
            <person name="Kosarev P."/>
            <person name="Mahmoud A."/>
            <person name="Hajiyev E."/>
            <person name="Babayeva S."/>
            <person name="Izzatullayeva V."/>
            <person name="Mammadov A."/>
            <person name="Mammadov A."/>
            <person name="Sharifova S."/>
            <person name="Ojaghi J."/>
            <person name="Eynullazada K."/>
            <person name="Bayramov B."/>
            <person name="Abdulazimova A."/>
            <person name="Shahmuradov I."/>
        </authorList>
    </citation>
    <scope>NUCLEOTIDE SEQUENCE [LARGE SCALE GENOMIC DNA]</scope>
    <source>
        <strain evidence="4">cv. AG2017</strain>
        <tissue evidence="3">Leaf</tissue>
    </source>
</reference>
<evidence type="ECO:0000256" key="1">
    <source>
        <dbReference type="SAM" id="Phobius"/>
    </source>
</evidence>
<keyword evidence="1" id="KW-1133">Transmembrane helix</keyword>
<accession>A0A2I0HZN5</accession>
<keyword evidence="4" id="KW-1185">Reference proteome</keyword>
<evidence type="ECO:0000256" key="2">
    <source>
        <dbReference type="SAM" id="SignalP"/>
    </source>
</evidence>
<keyword evidence="1" id="KW-0812">Transmembrane</keyword>
<gene>
    <name evidence="3" type="ORF">CRG98_042438</name>
</gene>
<protein>
    <submittedName>
        <fullName evidence="3">Uncharacterized protein</fullName>
    </submittedName>
</protein>
<name>A0A2I0HZN5_PUNGR</name>
<keyword evidence="1" id="KW-0472">Membrane</keyword>
<evidence type="ECO:0000313" key="4">
    <source>
        <dbReference type="Proteomes" id="UP000233551"/>
    </source>
</evidence>
<feature type="transmembrane region" description="Helical" evidence="1">
    <location>
        <begin position="64"/>
        <end position="87"/>
    </location>
</feature>
<evidence type="ECO:0000313" key="3">
    <source>
        <dbReference type="EMBL" id="PKI37175.1"/>
    </source>
</evidence>
<organism evidence="3 4">
    <name type="scientific">Punica granatum</name>
    <name type="common">Pomegranate</name>
    <dbReference type="NCBI Taxonomy" id="22663"/>
    <lineage>
        <taxon>Eukaryota</taxon>
        <taxon>Viridiplantae</taxon>
        <taxon>Streptophyta</taxon>
        <taxon>Embryophyta</taxon>
        <taxon>Tracheophyta</taxon>
        <taxon>Spermatophyta</taxon>
        <taxon>Magnoliopsida</taxon>
        <taxon>eudicotyledons</taxon>
        <taxon>Gunneridae</taxon>
        <taxon>Pentapetalae</taxon>
        <taxon>rosids</taxon>
        <taxon>malvids</taxon>
        <taxon>Myrtales</taxon>
        <taxon>Lythraceae</taxon>
        <taxon>Punica</taxon>
    </lineage>
</organism>